<feature type="domain" description="Lipoyl-binding" evidence="8">
    <location>
        <begin position="1"/>
        <end position="76"/>
    </location>
</feature>
<dbReference type="InterPro" id="IPR004167">
    <property type="entry name" value="PSBD"/>
</dbReference>
<feature type="domain" description="Peripheral subunit-binding (PSBD)" evidence="9">
    <location>
        <begin position="109"/>
        <end position="146"/>
    </location>
</feature>
<dbReference type="PANTHER" id="PTHR43178:SF5">
    <property type="entry name" value="LIPOAMIDE ACYLTRANSFERASE COMPONENT OF BRANCHED-CHAIN ALPHA-KETO ACID DEHYDROGENASE COMPLEX, MITOCHONDRIAL"/>
    <property type="match status" value="1"/>
</dbReference>
<dbReference type="Pfam" id="PF00198">
    <property type="entry name" value="2-oxoacid_dh"/>
    <property type="match status" value="1"/>
</dbReference>
<dbReference type="InterPro" id="IPR036625">
    <property type="entry name" value="E3-bd_dom_sf"/>
</dbReference>
<dbReference type="SUPFAM" id="SSF47005">
    <property type="entry name" value="Peripheral subunit-binding domain of 2-oxo acid dehydrogenase complex"/>
    <property type="match status" value="2"/>
</dbReference>
<dbReference type="Proteomes" id="UP001523216">
    <property type="component" value="Unassembled WGS sequence"/>
</dbReference>
<dbReference type="Pfam" id="PF02817">
    <property type="entry name" value="E3_binding"/>
    <property type="match status" value="2"/>
</dbReference>
<dbReference type="SUPFAM" id="SSF51230">
    <property type="entry name" value="Single hybrid motif"/>
    <property type="match status" value="1"/>
</dbReference>
<evidence type="ECO:0000256" key="5">
    <source>
        <dbReference type="ARBA" id="ARBA00023315"/>
    </source>
</evidence>
<organism evidence="10 11">
    <name type="scientific">Paractinoplanes hotanensis</name>
    <dbReference type="NCBI Taxonomy" id="2906497"/>
    <lineage>
        <taxon>Bacteria</taxon>
        <taxon>Bacillati</taxon>
        <taxon>Actinomycetota</taxon>
        <taxon>Actinomycetes</taxon>
        <taxon>Micromonosporales</taxon>
        <taxon>Micromonosporaceae</taxon>
        <taxon>Paractinoplanes</taxon>
    </lineage>
</organism>
<evidence type="ECO:0000256" key="6">
    <source>
        <dbReference type="RuleBase" id="RU003423"/>
    </source>
</evidence>
<comment type="caution">
    <text evidence="10">The sequence shown here is derived from an EMBL/GenBank/DDBJ whole genome shotgun (WGS) entry which is preliminary data.</text>
</comment>
<dbReference type="InterPro" id="IPR001078">
    <property type="entry name" value="2-oxoacid_DH_actylTfrase"/>
</dbReference>
<protein>
    <recommendedName>
        <fullName evidence="6">Dihydrolipoamide acetyltransferase component of pyruvate dehydrogenase complex</fullName>
        <ecNumber evidence="6">2.3.1.-</ecNumber>
    </recommendedName>
</protein>
<dbReference type="EC" id="2.3.1.-" evidence="6"/>
<feature type="region of interest" description="Disordered" evidence="7">
    <location>
        <begin position="147"/>
        <end position="227"/>
    </location>
</feature>
<keyword evidence="4 6" id="KW-0450">Lipoyl</keyword>
<feature type="compositionally biased region" description="Low complexity" evidence="7">
    <location>
        <begin position="211"/>
        <end position="227"/>
    </location>
</feature>
<sequence length="451" mass="47255">MAEFRMPSLGADMTDGVLLEWLVKPGVAVHKGDIVAVVDTDKAAIEVECFDSGTVQQILVEPGTRVPVGAPLAVIASGEQAIEPAAGEQPTSGPARPVRPVPDGEPSAVLSLLVRHDASTLHVDLSTLHGTGPGGRITRIDVERAAAEPTVPTAPAPPAGRDRARVSPRARRLARDTGVDLSTVTGSGPAGAVSAADVQQATRPHQAASQPTTTATPTTGETNATEQAAQRAAAMRNTIAALMARSKREIPHYYLTEAIDLTDALSWLHDRNQTLPVPQRTVPAALLLKAAARAANEVPELNGFWIDDHFLPAPSVNLGVAVSLRGGGLVAPAIADADALSLDDLMNRLKDLVTRTRAGRLRGSELSSPTITVSNLGEQGVESIIGVIYPPQVALVGFGTVTERPWAVHGLLGIRRVVTASLAADHRATDGATGSRYLRTLARLLQRPEEL</sequence>
<comment type="cofactor">
    <cofactor evidence="1 6">
        <name>(R)-lipoate</name>
        <dbReference type="ChEBI" id="CHEBI:83088"/>
    </cofactor>
</comment>
<dbReference type="SUPFAM" id="SSF52777">
    <property type="entry name" value="CoA-dependent acyltransferases"/>
    <property type="match status" value="1"/>
</dbReference>
<evidence type="ECO:0000259" key="8">
    <source>
        <dbReference type="PROSITE" id="PS50968"/>
    </source>
</evidence>
<dbReference type="InterPro" id="IPR050743">
    <property type="entry name" value="2-oxoacid_DH_E2_comp"/>
</dbReference>
<dbReference type="PROSITE" id="PS51826">
    <property type="entry name" value="PSBD"/>
    <property type="match status" value="2"/>
</dbReference>
<evidence type="ECO:0000256" key="4">
    <source>
        <dbReference type="ARBA" id="ARBA00022823"/>
    </source>
</evidence>
<accession>A0ABT0Y5F9</accession>
<evidence type="ECO:0000256" key="1">
    <source>
        <dbReference type="ARBA" id="ARBA00001938"/>
    </source>
</evidence>
<proteinExistence type="inferred from homology"/>
<evidence type="ECO:0000256" key="3">
    <source>
        <dbReference type="ARBA" id="ARBA00022679"/>
    </source>
</evidence>
<dbReference type="Gene3D" id="3.30.559.10">
    <property type="entry name" value="Chloramphenicol acetyltransferase-like domain"/>
    <property type="match status" value="1"/>
</dbReference>
<dbReference type="PANTHER" id="PTHR43178">
    <property type="entry name" value="DIHYDROLIPOAMIDE ACETYLTRANSFERASE COMPONENT OF PYRUVATE DEHYDROGENASE COMPLEX"/>
    <property type="match status" value="1"/>
</dbReference>
<dbReference type="InterPro" id="IPR000089">
    <property type="entry name" value="Biotin_lipoyl"/>
</dbReference>
<feature type="domain" description="Peripheral subunit-binding (PSBD)" evidence="9">
    <location>
        <begin position="165"/>
        <end position="202"/>
    </location>
</feature>
<feature type="region of interest" description="Disordered" evidence="7">
    <location>
        <begin position="84"/>
        <end position="104"/>
    </location>
</feature>
<keyword evidence="5 6" id="KW-0012">Acyltransferase</keyword>
<name>A0ABT0Y5F9_9ACTN</name>
<evidence type="ECO:0000313" key="10">
    <source>
        <dbReference type="EMBL" id="MCM4081268.1"/>
    </source>
</evidence>
<keyword evidence="11" id="KW-1185">Reference proteome</keyword>
<dbReference type="EMBL" id="JAMQOL010000038">
    <property type="protein sequence ID" value="MCM4081268.1"/>
    <property type="molecule type" value="Genomic_DNA"/>
</dbReference>
<dbReference type="PROSITE" id="PS50968">
    <property type="entry name" value="BIOTINYL_LIPOYL"/>
    <property type="match status" value="1"/>
</dbReference>
<evidence type="ECO:0000256" key="2">
    <source>
        <dbReference type="ARBA" id="ARBA00007317"/>
    </source>
</evidence>
<dbReference type="Gene3D" id="4.10.320.10">
    <property type="entry name" value="E3-binding domain"/>
    <property type="match status" value="2"/>
</dbReference>
<evidence type="ECO:0000259" key="9">
    <source>
        <dbReference type="PROSITE" id="PS51826"/>
    </source>
</evidence>
<dbReference type="RefSeq" id="WP_251801062.1">
    <property type="nucleotide sequence ID" value="NZ_JAMQOL010000038.1"/>
</dbReference>
<dbReference type="CDD" id="cd06849">
    <property type="entry name" value="lipoyl_domain"/>
    <property type="match status" value="1"/>
</dbReference>
<dbReference type="Gene3D" id="2.40.50.100">
    <property type="match status" value="1"/>
</dbReference>
<gene>
    <name evidence="10" type="ORF">LXN57_27205</name>
</gene>
<evidence type="ECO:0000313" key="11">
    <source>
        <dbReference type="Proteomes" id="UP001523216"/>
    </source>
</evidence>
<reference evidence="10 11" key="1">
    <citation type="submission" date="2022-06" db="EMBL/GenBank/DDBJ databases">
        <title>Actinoplanes abujensis sp. nov., isolated from Nigerian arid soil.</title>
        <authorList>
            <person name="Ding P."/>
        </authorList>
    </citation>
    <scope>NUCLEOTIDE SEQUENCE [LARGE SCALE GENOMIC DNA]</scope>
    <source>
        <strain evidence="11">TRM88002</strain>
    </source>
</reference>
<comment type="similarity">
    <text evidence="2 6">Belongs to the 2-oxoacid dehydrogenase family.</text>
</comment>
<feature type="compositionally biased region" description="Polar residues" evidence="7">
    <location>
        <begin position="197"/>
        <end position="210"/>
    </location>
</feature>
<dbReference type="InterPro" id="IPR023213">
    <property type="entry name" value="CAT-like_dom_sf"/>
</dbReference>
<evidence type="ECO:0000256" key="7">
    <source>
        <dbReference type="SAM" id="MobiDB-lite"/>
    </source>
</evidence>
<dbReference type="InterPro" id="IPR011053">
    <property type="entry name" value="Single_hybrid_motif"/>
</dbReference>
<dbReference type="Pfam" id="PF00364">
    <property type="entry name" value="Biotin_lipoyl"/>
    <property type="match status" value="1"/>
</dbReference>
<keyword evidence="3 6" id="KW-0808">Transferase</keyword>